<dbReference type="PANTHER" id="PTHR43874">
    <property type="entry name" value="TWO-COMPONENT RESPONSE REGULATOR"/>
    <property type="match status" value="1"/>
</dbReference>
<evidence type="ECO:0000256" key="4">
    <source>
        <dbReference type="ARBA" id="ARBA00023015"/>
    </source>
</evidence>
<dbReference type="PANTHER" id="PTHR43874:SF125">
    <property type="entry name" value="TWO-COMPONENT RESPONSE REGULATOR-LIKE APRR7"/>
    <property type="match status" value="1"/>
</dbReference>
<evidence type="ECO:0000256" key="8">
    <source>
        <dbReference type="PROSITE-ProRule" id="PRU00169"/>
    </source>
</evidence>
<feature type="compositionally biased region" description="Basic and acidic residues" evidence="10">
    <location>
        <begin position="22"/>
        <end position="34"/>
    </location>
</feature>
<dbReference type="SUPFAM" id="SSF52172">
    <property type="entry name" value="CheY-like"/>
    <property type="match status" value="1"/>
</dbReference>
<reference evidence="13 14" key="1">
    <citation type="journal article" date="2020" name="Nat. Food">
        <title>A phased Vanilla planifolia genome enables genetic improvement of flavour and production.</title>
        <authorList>
            <person name="Hasing T."/>
            <person name="Tang H."/>
            <person name="Brym M."/>
            <person name="Khazi F."/>
            <person name="Huang T."/>
            <person name="Chambers A.H."/>
        </authorList>
    </citation>
    <scope>NUCLEOTIDE SEQUENCE [LARGE SCALE GENOMIC DNA]</scope>
    <source>
        <tissue evidence="13">Leaf</tissue>
    </source>
</reference>
<dbReference type="FunFam" id="3.40.50.2300:FF:000214">
    <property type="entry name" value="Two-component response regulator-like PRR37"/>
    <property type="match status" value="1"/>
</dbReference>
<keyword evidence="14" id="KW-1185">Reference proteome</keyword>
<keyword evidence="5" id="KW-0090">Biological rhythms</keyword>
<dbReference type="GO" id="GO:0009736">
    <property type="term" value="P:cytokinin-activated signaling pathway"/>
    <property type="evidence" value="ECO:0007669"/>
    <property type="project" value="InterPro"/>
</dbReference>
<sequence>MGGTHQKTGPDDGGGNKGVAELNRDTRHDHREVRYGIAGDGQGLSEEDESRINESAIDANEDQCGEEAMFSHQAGSWKQQLSAPIVQWERFLPVRTLKVLLVENDDSTRQVVCALLRNCSYEVTAASNGMEAWKVLEDLSNHIDLVLTEVVMPYLSGIGLLCKITSHKTCKNIPVIMMSSNDAMGIVFKCLSKGAVDFLVKPIRKNELKNLWQHVWRRCHSSSGSGSESGIQNQKSTKSKNEDDSDNNSGSNDEEDNSSFGLNARDGSDNGSGTQNSWTKRAVEVDSPQPMSSSEQLAGTHDSTCAQVIYPKPETLCSNKVKVNANINGNGEGKVSDDIIGKNLEISPLINTARNESYRADKVPTKLTGPGIEKLHESGPNDVDLVGHINSNVLQEPSTEAIDLLGGIVKNNPPPIVGMPDSSKVFTKTLENKEKEGYVELPFLELSLKRLRSTGEVGMSTVDERNVLKRSNLSAFSRYPTSVTSVQAPTGYGGSSVLDNSSVAAPLKQGSIGSSNNNDMGSTNKNVVTKPGAYKGVSSSAIKCSHNASAFHPVQPQSSTIHQVVQEKINEAAKVSVIGQSRDSPNQVQVQLHHHHYHHHHHHVHGLQAQPDEDLSVENLKATAAYCSSSNVFPRPPEANAPNYSLHGSNSGSNHGSDGQNGCSMAVNTKGTNMDSTTAVPLINGVTAGNESGSGSGSGADQNRFARREAALNKFRQKRKNRNFGKKVRYQSRKRLAEQRPRVRGQFVRRVIQNNDNPGTSSRQELFD</sequence>
<evidence type="ECO:0000256" key="7">
    <source>
        <dbReference type="ARBA" id="ARBA00023242"/>
    </source>
</evidence>
<dbReference type="AlphaFoldDB" id="A0A835QZ51"/>
<feature type="region of interest" description="Disordered" evidence="10">
    <location>
        <begin position="684"/>
        <end position="703"/>
    </location>
</feature>
<dbReference type="Gene3D" id="3.40.50.2300">
    <property type="match status" value="1"/>
</dbReference>
<evidence type="ECO:0000256" key="10">
    <source>
        <dbReference type="SAM" id="MobiDB-lite"/>
    </source>
</evidence>
<feature type="domain" description="Response regulatory" evidence="11">
    <location>
        <begin position="98"/>
        <end position="216"/>
    </location>
</feature>
<accession>A0A835QZ51</accession>
<dbReference type="Proteomes" id="UP000636800">
    <property type="component" value="Chromosome 6"/>
</dbReference>
<feature type="region of interest" description="Disordered" evidence="10">
    <location>
        <begin position="748"/>
        <end position="768"/>
    </location>
</feature>
<keyword evidence="6" id="KW-0804">Transcription</keyword>
<organism evidence="13 14">
    <name type="scientific">Vanilla planifolia</name>
    <name type="common">Vanilla</name>
    <dbReference type="NCBI Taxonomy" id="51239"/>
    <lineage>
        <taxon>Eukaryota</taxon>
        <taxon>Viridiplantae</taxon>
        <taxon>Streptophyta</taxon>
        <taxon>Embryophyta</taxon>
        <taxon>Tracheophyta</taxon>
        <taxon>Spermatophyta</taxon>
        <taxon>Magnoliopsida</taxon>
        <taxon>Liliopsida</taxon>
        <taxon>Asparagales</taxon>
        <taxon>Orchidaceae</taxon>
        <taxon>Vanilloideae</taxon>
        <taxon>Vanilleae</taxon>
        <taxon>Vanilla</taxon>
    </lineage>
</organism>
<protein>
    <submittedName>
        <fullName evidence="13">Uncharacterized protein</fullName>
    </submittedName>
</protein>
<evidence type="ECO:0000259" key="11">
    <source>
        <dbReference type="PROSITE" id="PS50110"/>
    </source>
</evidence>
<dbReference type="SMART" id="SM00448">
    <property type="entry name" value="REC"/>
    <property type="match status" value="1"/>
</dbReference>
<dbReference type="Pfam" id="PF00072">
    <property type="entry name" value="Response_reg"/>
    <property type="match status" value="1"/>
</dbReference>
<comment type="caution">
    <text evidence="13">The sequence shown here is derived from an EMBL/GenBank/DDBJ whole genome shotgun (WGS) entry which is preliminary data.</text>
</comment>
<dbReference type="GO" id="GO:0048511">
    <property type="term" value="P:rhythmic process"/>
    <property type="evidence" value="ECO:0007669"/>
    <property type="project" value="UniProtKB-KW"/>
</dbReference>
<keyword evidence="4" id="KW-0805">Transcription regulation</keyword>
<evidence type="ECO:0000256" key="1">
    <source>
        <dbReference type="ARBA" id="ARBA00004123"/>
    </source>
</evidence>
<feature type="region of interest" description="Disordered" evidence="10">
    <location>
        <begin position="629"/>
        <end position="677"/>
    </location>
</feature>
<feature type="compositionally biased region" description="Low complexity" evidence="10">
    <location>
        <begin position="221"/>
        <end position="230"/>
    </location>
</feature>
<dbReference type="InterPro" id="IPR011006">
    <property type="entry name" value="CheY-like_superfamily"/>
</dbReference>
<evidence type="ECO:0000259" key="12">
    <source>
        <dbReference type="PROSITE" id="PS51017"/>
    </source>
</evidence>
<dbReference type="OrthoDB" id="6715177at2759"/>
<dbReference type="InterPro" id="IPR001789">
    <property type="entry name" value="Sig_transdc_resp-reg_receiver"/>
</dbReference>
<evidence type="ECO:0000256" key="2">
    <source>
        <dbReference type="ARBA" id="ARBA00010330"/>
    </source>
</evidence>
<feature type="region of interest" description="Disordered" evidence="10">
    <location>
        <begin position="221"/>
        <end position="276"/>
    </location>
</feature>
<dbReference type="EMBL" id="JADCNL010000006">
    <property type="protein sequence ID" value="KAG0477063.1"/>
    <property type="molecule type" value="Genomic_DNA"/>
</dbReference>
<evidence type="ECO:0000256" key="3">
    <source>
        <dbReference type="ARBA" id="ARBA00023012"/>
    </source>
</evidence>
<dbReference type="PROSITE" id="PS51017">
    <property type="entry name" value="CCT"/>
    <property type="match status" value="1"/>
</dbReference>
<gene>
    <name evidence="13" type="ORF">HPP92_013904</name>
</gene>
<keyword evidence="3" id="KW-0902">Two-component regulatory system</keyword>
<comment type="caution">
    <text evidence="8">Lacks conserved residue(s) required for the propagation of feature annotation.</text>
</comment>
<proteinExistence type="inferred from homology"/>
<comment type="subcellular location">
    <subcellularLocation>
        <location evidence="1 9">Nucleus</location>
    </subcellularLocation>
</comment>
<dbReference type="PROSITE" id="PS50110">
    <property type="entry name" value="RESPONSE_REGULATORY"/>
    <property type="match status" value="1"/>
</dbReference>
<dbReference type="GO" id="GO:0005634">
    <property type="term" value="C:nucleus"/>
    <property type="evidence" value="ECO:0007669"/>
    <property type="project" value="UniProtKB-SubCell"/>
</dbReference>
<feature type="compositionally biased region" description="Polar residues" evidence="10">
    <location>
        <begin position="752"/>
        <end position="768"/>
    </location>
</feature>
<evidence type="ECO:0000256" key="6">
    <source>
        <dbReference type="ARBA" id="ARBA00023163"/>
    </source>
</evidence>
<evidence type="ECO:0000313" key="13">
    <source>
        <dbReference type="EMBL" id="KAG0477063.1"/>
    </source>
</evidence>
<feature type="compositionally biased region" description="Polar residues" evidence="10">
    <location>
        <begin position="666"/>
        <end position="677"/>
    </location>
</feature>
<evidence type="ECO:0000313" key="14">
    <source>
        <dbReference type="Proteomes" id="UP000636800"/>
    </source>
</evidence>
<comment type="similarity">
    <text evidence="2">Belongs to the ARR-like family.</text>
</comment>
<keyword evidence="7 9" id="KW-0539">Nucleus</keyword>
<feature type="domain" description="CCT" evidence="12">
    <location>
        <begin position="708"/>
        <end position="750"/>
    </location>
</feature>
<dbReference type="InterPro" id="IPR010402">
    <property type="entry name" value="CCT_domain"/>
</dbReference>
<name>A0A835QZ51_VANPL</name>
<feature type="compositionally biased region" description="Low complexity" evidence="10">
    <location>
        <begin position="643"/>
        <end position="662"/>
    </location>
</feature>
<evidence type="ECO:0000256" key="5">
    <source>
        <dbReference type="ARBA" id="ARBA00023108"/>
    </source>
</evidence>
<feature type="region of interest" description="Disordered" evidence="10">
    <location>
        <begin position="1"/>
        <end position="50"/>
    </location>
</feature>
<dbReference type="CDD" id="cd17582">
    <property type="entry name" value="psREC_PRR"/>
    <property type="match status" value="1"/>
</dbReference>
<dbReference type="GO" id="GO:0000160">
    <property type="term" value="P:phosphorelay signal transduction system"/>
    <property type="evidence" value="ECO:0007669"/>
    <property type="project" value="UniProtKB-KW"/>
</dbReference>
<dbReference type="InterPro" id="IPR045279">
    <property type="entry name" value="ARR-like"/>
</dbReference>
<dbReference type="Pfam" id="PF06203">
    <property type="entry name" value="CCT"/>
    <property type="match status" value="1"/>
</dbReference>
<evidence type="ECO:0000256" key="9">
    <source>
        <dbReference type="PROSITE-ProRule" id="PRU00357"/>
    </source>
</evidence>